<feature type="transmembrane region" description="Helical" evidence="7">
    <location>
        <begin position="115"/>
        <end position="137"/>
    </location>
</feature>
<feature type="transmembrane region" description="Helical" evidence="7">
    <location>
        <begin position="149"/>
        <end position="168"/>
    </location>
</feature>
<evidence type="ECO:0000256" key="4">
    <source>
        <dbReference type="ARBA" id="ARBA00022989"/>
    </source>
</evidence>
<evidence type="ECO:0000313" key="10">
    <source>
        <dbReference type="Proteomes" id="UP000320672"/>
    </source>
</evidence>
<dbReference type="Pfam" id="PF01618">
    <property type="entry name" value="MotA_ExbB"/>
    <property type="match status" value="1"/>
</dbReference>
<dbReference type="InterPro" id="IPR002898">
    <property type="entry name" value="MotA_ExbB_proton_chnl"/>
</dbReference>
<keyword evidence="6" id="KW-0813">Transport</keyword>
<feature type="transmembrane region" description="Helical" evidence="7">
    <location>
        <begin position="15"/>
        <end position="32"/>
    </location>
</feature>
<proteinExistence type="inferred from homology"/>
<evidence type="ECO:0000256" key="1">
    <source>
        <dbReference type="ARBA" id="ARBA00004651"/>
    </source>
</evidence>
<organism evidence="9 10">
    <name type="scientific">Roseimaritima multifibrata</name>
    <dbReference type="NCBI Taxonomy" id="1930274"/>
    <lineage>
        <taxon>Bacteria</taxon>
        <taxon>Pseudomonadati</taxon>
        <taxon>Planctomycetota</taxon>
        <taxon>Planctomycetia</taxon>
        <taxon>Pirellulales</taxon>
        <taxon>Pirellulaceae</taxon>
        <taxon>Roseimaritima</taxon>
    </lineage>
</organism>
<evidence type="ECO:0000256" key="7">
    <source>
        <dbReference type="SAM" id="Phobius"/>
    </source>
</evidence>
<evidence type="ECO:0000256" key="5">
    <source>
        <dbReference type="ARBA" id="ARBA00023136"/>
    </source>
</evidence>
<evidence type="ECO:0000256" key="6">
    <source>
        <dbReference type="RuleBase" id="RU004057"/>
    </source>
</evidence>
<dbReference type="RefSeq" id="WP_145354621.1">
    <property type="nucleotide sequence ID" value="NZ_CP036262.1"/>
</dbReference>
<dbReference type="AlphaFoldDB" id="A0A517MNM1"/>
<dbReference type="GO" id="GO:0005886">
    <property type="term" value="C:plasma membrane"/>
    <property type="evidence" value="ECO:0007669"/>
    <property type="project" value="UniProtKB-SubCell"/>
</dbReference>
<keyword evidence="4 7" id="KW-1133">Transmembrane helix</keyword>
<dbReference type="GO" id="GO:0017038">
    <property type="term" value="P:protein import"/>
    <property type="evidence" value="ECO:0007669"/>
    <property type="project" value="TreeGrafter"/>
</dbReference>
<dbReference type="InterPro" id="IPR050790">
    <property type="entry name" value="ExbB/TolQ_transport"/>
</dbReference>
<reference evidence="9 10" key="1">
    <citation type="submission" date="2019-02" db="EMBL/GenBank/DDBJ databases">
        <title>Deep-cultivation of Planctomycetes and their phenomic and genomic characterization uncovers novel biology.</title>
        <authorList>
            <person name="Wiegand S."/>
            <person name="Jogler M."/>
            <person name="Boedeker C."/>
            <person name="Pinto D."/>
            <person name="Vollmers J."/>
            <person name="Rivas-Marin E."/>
            <person name="Kohn T."/>
            <person name="Peeters S.H."/>
            <person name="Heuer A."/>
            <person name="Rast P."/>
            <person name="Oberbeckmann S."/>
            <person name="Bunk B."/>
            <person name="Jeske O."/>
            <person name="Meyerdierks A."/>
            <person name="Storesund J.E."/>
            <person name="Kallscheuer N."/>
            <person name="Luecker S."/>
            <person name="Lage O.M."/>
            <person name="Pohl T."/>
            <person name="Merkel B.J."/>
            <person name="Hornburger P."/>
            <person name="Mueller R.-W."/>
            <person name="Bruemmer F."/>
            <person name="Labrenz M."/>
            <person name="Spormann A.M."/>
            <person name="Op den Camp H."/>
            <person name="Overmann J."/>
            <person name="Amann R."/>
            <person name="Jetten M.S.M."/>
            <person name="Mascher T."/>
            <person name="Medema M.H."/>
            <person name="Devos D.P."/>
            <person name="Kaster A.-K."/>
            <person name="Ovreas L."/>
            <person name="Rohde M."/>
            <person name="Galperin M.Y."/>
            <person name="Jogler C."/>
        </authorList>
    </citation>
    <scope>NUCLEOTIDE SEQUENCE [LARGE SCALE GENOMIC DNA]</scope>
    <source>
        <strain evidence="9 10">FF011L</strain>
    </source>
</reference>
<protein>
    <submittedName>
        <fullName evidence="9">MotA/TolQ/ExbB proton channel family protein</fullName>
    </submittedName>
</protein>
<evidence type="ECO:0000259" key="8">
    <source>
        <dbReference type="Pfam" id="PF01618"/>
    </source>
</evidence>
<evidence type="ECO:0000256" key="3">
    <source>
        <dbReference type="ARBA" id="ARBA00022692"/>
    </source>
</evidence>
<dbReference type="PANTHER" id="PTHR30625:SF3">
    <property type="entry name" value="TOL-PAL SYSTEM PROTEIN TOLQ"/>
    <property type="match status" value="1"/>
</dbReference>
<evidence type="ECO:0000256" key="2">
    <source>
        <dbReference type="ARBA" id="ARBA00022475"/>
    </source>
</evidence>
<keyword evidence="6" id="KW-0653">Protein transport</keyword>
<keyword evidence="10" id="KW-1185">Reference proteome</keyword>
<dbReference type="OrthoDB" id="3178152at2"/>
<keyword evidence="2" id="KW-1003">Cell membrane</keyword>
<feature type="domain" description="MotA/TolQ/ExbB proton channel" evidence="8">
    <location>
        <begin position="95"/>
        <end position="166"/>
    </location>
</feature>
<dbReference type="PANTHER" id="PTHR30625">
    <property type="entry name" value="PROTEIN TOLQ"/>
    <property type="match status" value="1"/>
</dbReference>
<keyword evidence="5 7" id="KW-0472">Membrane</keyword>
<dbReference type="EMBL" id="CP036262">
    <property type="protein sequence ID" value="QDS96483.1"/>
    <property type="molecule type" value="Genomic_DNA"/>
</dbReference>
<dbReference type="KEGG" id="rml:FF011L_52940"/>
<accession>A0A517MNM1</accession>
<keyword evidence="3 7" id="KW-0812">Transmembrane</keyword>
<gene>
    <name evidence="9" type="ORF">FF011L_52940</name>
</gene>
<evidence type="ECO:0000313" key="9">
    <source>
        <dbReference type="EMBL" id="QDS96483.1"/>
    </source>
</evidence>
<comment type="similarity">
    <text evidence="6">Belongs to the exbB/tolQ family.</text>
</comment>
<name>A0A517MNM1_9BACT</name>
<comment type="subcellular location">
    <subcellularLocation>
        <location evidence="1">Cell membrane</location>
        <topology evidence="1">Multi-pass membrane protein</topology>
    </subcellularLocation>
    <subcellularLocation>
        <location evidence="6">Membrane</location>
        <topology evidence="6">Multi-pass membrane protein</topology>
    </subcellularLocation>
</comment>
<dbReference type="Proteomes" id="UP000320672">
    <property type="component" value="Chromosome"/>
</dbReference>
<sequence length="197" mass="21869">MTQISETFYVLSNALLLPVMFLLLLSLLRVLIQCGRCLQEFLGRQQASAYRVELETAIREAAPSWPEPSKGGESHQWIRELTSAREDLPRIAYLIEQAEMQWQARLDRLRRIAKIGPALGLMGTLIPLGPALVGLAVGDIQTMSDNLVVAFSTTVLGLFIGLVAGQLVSVKKHWYQSDAALLNFAAERWTTGKVTYV</sequence>